<evidence type="ECO:0000256" key="1">
    <source>
        <dbReference type="ARBA" id="ARBA00023015"/>
    </source>
</evidence>
<sequence length="211" mass="23039">MATSAAASRIDPAEMLKEAALRLFAEHGVEGVTVRQIAELAGQKNHAAVGYHFGSKEALVRAVIAHGARLIDELRNHHLDQLEARGGPETLFDVTRLLVQTSLLPANSPWSDCYNRFVVVLQLSNRQLFMDALEGRWNSGYLRCLDHVRRLLAPMPPAMVNQRLLFMGSSLGGILSARESQLADTSRPHPTWTDPATLDAVAAALAAILES</sequence>
<dbReference type="PANTHER" id="PTHR30055:SF234">
    <property type="entry name" value="HTH-TYPE TRANSCRIPTIONAL REGULATOR BETI"/>
    <property type="match status" value="1"/>
</dbReference>
<dbReference type="Proteomes" id="UP000583556">
    <property type="component" value="Unassembled WGS sequence"/>
</dbReference>
<dbReference type="InterPro" id="IPR001647">
    <property type="entry name" value="HTH_TetR"/>
</dbReference>
<dbReference type="AlphaFoldDB" id="A0A7Y0BKZ1"/>
<keyword evidence="6" id="KW-1185">Reference proteome</keyword>
<dbReference type="SUPFAM" id="SSF46689">
    <property type="entry name" value="Homeodomain-like"/>
    <property type="match status" value="1"/>
</dbReference>
<dbReference type="GO" id="GO:0000976">
    <property type="term" value="F:transcription cis-regulatory region binding"/>
    <property type="evidence" value="ECO:0007669"/>
    <property type="project" value="TreeGrafter"/>
</dbReference>
<keyword evidence="2" id="KW-0238">DNA-binding</keyword>
<dbReference type="RefSeq" id="WP_169491544.1">
    <property type="nucleotide sequence ID" value="NZ_JABBGM010000001.1"/>
</dbReference>
<dbReference type="GO" id="GO:0003700">
    <property type="term" value="F:DNA-binding transcription factor activity"/>
    <property type="evidence" value="ECO:0007669"/>
    <property type="project" value="TreeGrafter"/>
</dbReference>
<evidence type="ECO:0000313" key="5">
    <source>
        <dbReference type="EMBL" id="NML92279.1"/>
    </source>
</evidence>
<name>A0A7Y0BKZ1_9SPHN</name>
<dbReference type="PANTHER" id="PTHR30055">
    <property type="entry name" value="HTH-TYPE TRANSCRIPTIONAL REGULATOR RUTR"/>
    <property type="match status" value="1"/>
</dbReference>
<reference evidence="5 6" key="1">
    <citation type="submission" date="2020-04" db="EMBL/GenBank/DDBJ databases">
        <title>Novosphingobium sp. TW-4 isolated from soil.</title>
        <authorList>
            <person name="Dahal R.H."/>
            <person name="Chaudhary D.K."/>
        </authorList>
    </citation>
    <scope>NUCLEOTIDE SEQUENCE [LARGE SCALE GENOMIC DNA]</scope>
    <source>
        <strain evidence="5 6">TW-4</strain>
    </source>
</reference>
<proteinExistence type="predicted"/>
<evidence type="ECO:0000256" key="2">
    <source>
        <dbReference type="ARBA" id="ARBA00023125"/>
    </source>
</evidence>
<keyword evidence="1" id="KW-0805">Transcription regulation</keyword>
<comment type="caution">
    <text evidence="5">The sequence shown here is derived from an EMBL/GenBank/DDBJ whole genome shotgun (WGS) entry which is preliminary data.</text>
</comment>
<organism evidence="5 6">
    <name type="scientific">Novosphingobium olei</name>
    <dbReference type="NCBI Taxonomy" id="2728851"/>
    <lineage>
        <taxon>Bacteria</taxon>
        <taxon>Pseudomonadati</taxon>
        <taxon>Pseudomonadota</taxon>
        <taxon>Alphaproteobacteria</taxon>
        <taxon>Sphingomonadales</taxon>
        <taxon>Sphingomonadaceae</taxon>
        <taxon>Novosphingobium</taxon>
    </lineage>
</organism>
<accession>A0A7Y0BKZ1</accession>
<dbReference type="EMBL" id="JABBGM010000001">
    <property type="protein sequence ID" value="NML92279.1"/>
    <property type="molecule type" value="Genomic_DNA"/>
</dbReference>
<gene>
    <name evidence="5" type="ORF">HHL27_01155</name>
</gene>
<protein>
    <submittedName>
        <fullName evidence="5">TetR/AcrR family transcriptional regulator</fullName>
    </submittedName>
</protein>
<evidence type="ECO:0000256" key="3">
    <source>
        <dbReference type="ARBA" id="ARBA00023163"/>
    </source>
</evidence>
<keyword evidence="3" id="KW-0804">Transcription</keyword>
<dbReference type="InterPro" id="IPR050109">
    <property type="entry name" value="HTH-type_TetR-like_transc_reg"/>
</dbReference>
<dbReference type="Pfam" id="PF00440">
    <property type="entry name" value="TetR_N"/>
    <property type="match status" value="1"/>
</dbReference>
<dbReference type="Gene3D" id="1.10.357.10">
    <property type="entry name" value="Tetracycline Repressor, domain 2"/>
    <property type="match status" value="1"/>
</dbReference>
<feature type="domain" description="HTH tetR-type" evidence="4">
    <location>
        <begin position="18"/>
        <end position="63"/>
    </location>
</feature>
<evidence type="ECO:0000259" key="4">
    <source>
        <dbReference type="Pfam" id="PF00440"/>
    </source>
</evidence>
<dbReference type="InterPro" id="IPR009057">
    <property type="entry name" value="Homeodomain-like_sf"/>
</dbReference>
<evidence type="ECO:0000313" key="6">
    <source>
        <dbReference type="Proteomes" id="UP000583556"/>
    </source>
</evidence>